<keyword evidence="1" id="KW-0472">Membrane</keyword>
<proteinExistence type="predicted"/>
<evidence type="ECO:0008006" key="4">
    <source>
        <dbReference type="Google" id="ProtNLM"/>
    </source>
</evidence>
<keyword evidence="1" id="KW-0812">Transmembrane</keyword>
<evidence type="ECO:0000256" key="1">
    <source>
        <dbReference type="SAM" id="Phobius"/>
    </source>
</evidence>
<name>A0A1F5T322_9BACT</name>
<reference evidence="2 3" key="1">
    <citation type="journal article" date="2016" name="Nat. Commun.">
        <title>Thousands of microbial genomes shed light on interconnected biogeochemical processes in an aquifer system.</title>
        <authorList>
            <person name="Anantharaman K."/>
            <person name="Brown C.T."/>
            <person name="Hug L.A."/>
            <person name="Sharon I."/>
            <person name="Castelle C.J."/>
            <person name="Probst A.J."/>
            <person name="Thomas B.C."/>
            <person name="Singh A."/>
            <person name="Wilkins M.J."/>
            <person name="Karaoz U."/>
            <person name="Brodie E.L."/>
            <person name="Williams K.H."/>
            <person name="Hubbard S.S."/>
            <person name="Banfield J.F."/>
        </authorList>
    </citation>
    <scope>NUCLEOTIDE SEQUENCE [LARGE SCALE GENOMIC DNA]</scope>
</reference>
<dbReference type="EMBL" id="MFGJ01000001">
    <property type="protein sequence ID" value="OGF33302.1"/>
    <property type="molecule type" value="Genomic_DNA"/>
</dbReference>
<comment type="caution">
    <text evidence="2">The sequence shown here is derived from an EMBL/GenBank/DDBJ whole genome shotgun (WGS) entry which is preliminary data.</text>
</comment>
<feature type="transmembrane region" description="Helical" evidence="1">
    <location>
        <begin position="85"/>
        <end position="106"/>
    </location>
</feature>
<accession>A0A1F5T322</accession>
<dbReference type="Proteomes" id="UP000179001">
    <property type="component" value="Unassembled WGS sequence"/>
</dbReference>
<dbReference type="AlphaFoldDB" id="A0A1F5T322"/>
<sequence>MKNKAKLILFFVFSTIIFGVINVAIIQAADIRELRLNVPIGDLTKFDQPFVGKCSNSLQGDDAECLQIPWISQYIAAFYNYGVRFGAILAVLMLIIGGVMYITAGINPQIVGKAKDMMTYSVLGLVILIGSYVILTSVNPDLSRLPNIEIENIKPVEFVCCQSSADPNDVILETLKGGSAVFNSPLKSLINTAMAESSEGRCSTGRSEVGIERCTTAASIGAPCCTDPNSASYAACRAVGGECTSIGEEKGDCEIAAEFIAESALVMTVAGALPAGLVAKIGQTGWKVAKVGTKTIIKGTIKCAKSKLCITSLVGYSILKETSTETCSGRYGTCQQLAGGLQNGDLCKAKTQCLSGNCCITQKSLGCWGVLMGFCSNGESGPANTQGTGTCDPDRAGISGAVACCQEGATCAKYNAGAGNVFARCSTGQIGHACGEVEKICESNGLICDENSKTCRPELGFVPDGTTAICQSDDACPGGAWCTKSHLGMLCIRNPQRPGCLTADDATCINKFPIGESCQEDFQCLTDNCTGNVCAPVDYTASGCAESGQVSTAEGCKQYNATAVKFTAYNQQCSDHNQCLSGDCSAKLVNGTSVCDCDNNDQCPFGWKCLEVGLNQTCINPAVQLSAGSPCASSVECKSNECKPADPQNPFAGGLCTCNVNSDCSAPNRFCVTDKNDINLCQSGADGQDCEDDDDCLGKCGNRQAEINGIPLPVGRVDKCVTQTTCEPTVQTNCGSLPAYGAGASCQVSNICDCNTDADCESGYICVDVSGGDVCARATVFTP</sequence>
<feature type="transmembrane region" description="Helical" evidence="1">
    <location>
        <begin position="7"/>
        <end position="29"/>
    </location>
</feature>
<gene>
    <name evidence="2" type="ORF">A2478_01185</name>
</gene>
<evidence type="ECO:0000313" key="3">
    <source>
        <dbReference type="Proteomes" id="UP000179001"/>
    </source>
</evidence>
<evidence type="ECO:0000313" key="2">
    <source>
        <dbReference type="EMBL" id="OGF33302.1"/>
    </source>
</evidence>
<dbReference type="STRING" id="1798002.A2478_01185"/>
<protein>
    <recommendedName>
        <fullName evidence="4">Dickkopf N-terminal cysteine-rich domain-containing protein</fullName>
    </recommendedName>
</protein>
<keyword evidence="1" id="KW-1133">Transmembrane helix</keyword>
<organism evidence="2 3">
    <name type="scientific">Candidatus Falkowbacteria bacterium RIFOXYC2_FULL_36_12</name>
    <dbReference type="NCBI Taxonomy" id="1798002"/>
    <lineage>
        <taxon>Bacteria</taxon>
        <taxon>Candidatus Falkowiibacteriota</taxon>
    </lineage>
</organism>
<feature type="transmembrane region" description="Helical" evidence="1">
    <location>
        <begin position="118"/>
        <end position="135"/>
    </location>
</feature>